<dbReference type="Gene3D" id="3.30.2020.40">
    <property type="entry name" value="Uncharacterised protein PF10387, DUF2442"/>
    <property type="match status" value="1"/>
</dbReference>
<gene>
    <name evidence="2" type="ORF">EC9_11130</name>
</gene>
<name>A0A517LWD6_9BACT</name>
<dbReference type="EMBL" id="CP036261">
    <property type="protein sequence ID" value="QDS86938.1"/>
    <property type="molecule type" value="Genomic_DNA"/>
</dbReference>
<reference evidence="2 3" key="1">
    <citation type="submission" date="2019-02" db="EMBL/GenBank/DDBJ databases">
        <title>Deep-cultivation of Planctomycetes and their phenomic and genomic characterization uncovers novel biology.</title>
        <authorList>
            <person name="Wiegand S."/>
            <person name="Jogler M."/>
            <person name="Boedeker C."/>
            <person name="Pinto D."/>
            <person name="Vollmers J."/>
            <person name="Rivas-Marin E."/>
            <person name="Kohn T."/>
            <person name="Peeters S.H."/>
            <person name="Heuer A."/>
            <person name="Rast P."/>
            <person name="Oberbeckmann S."/>
            <person name="Bunk B."/>
            <person name="Jeske O."/>
            <person name="Meyerdierks A."/>
            <person name="Storesund J.E."/>
            <person name="Kallscheuer N."/>
            <person name="Luecker S."/>
            <person name="Lage O.M."/>
            <person name="Pohl T."/>
            <person name="Merkel B.J."/>
            <person name="Hornburger P."/>
            <person name="Mueller R.-W."/>
            <person name="Bruemmer F."/>
            <person name="Labrenz M."/>
            <person name="Spormann A.M."/>
            <person name="Op den Camp H."/>
            <person name="Overmann J."/>
            <person name="Amann R."/>
            <person name="Jetten M.S.M."/>
            <person name="Mascher T."/>
            <person name="Medema M.H."/>
            <person name="Devos D.P."/>
            <person name="Kaster A.-K."/>
            <person name="Ovreas L."/>
            <person name="Rohde M."/>
            <person name="Galperin M.Y."/>
            <person name="Jogler C."/>
        </authorList>
    </citation>
    <scope>NUCLEOTIDE SEQUENCE [LARGE SCALE GENOMIC DNA]</scope>
    <source>
        <strain evidence="2 3">EC9</strain>
    </source>
</reference>
<protein>
    <recommendedName>
        <fullName evidence="4">DUF2442 domain-containing protein</fullName>
    </recommendedName>
</protein>
<proteinExistence type="predicted"/>
<dbReference type="Pfam" id="PF10387">
    <property type="entry name" value="DUF2442"/>
    <property type="match status" value="1"/>
</dbReference>
<dbReference type="OrthoDB" id="9807561at2"/>
<dbReference type="RefSeq" id="WP_145342994.1">
    <property type="nucleotide sequence ID" value="NZ_CP036261.1"/>
</dbReference>
<evidence type="ECO:0000256" key="1">
    <source>
        <dbReference type="SAM" id="MobiDB-lite"/>
    </source>
</evidence>
<dbReference type="InterPro" id="IPR018841">
    <property type="entry name" value="DUF2442"/>
</dbReference>
<organism evidence="2 3">
    <name type="scientific">Rosistilla ulvae</name>
    <dbReference type="NCBI Taxonomy" id="1930277"/>
    <lineage>
        <taxon>Bacteria</taxon>
        <taxon>Pseudomonadati</taxon>
        <taxon>Planctomycetota</taxon>
        <taxon>Planctomycetia</taxon>
        <taxon>Pirellulales</taxon>
        <taxon>Pirellulaceae</taxon>
        <taxon>Rosistilla</taxon>
    </lineage>
</organism>
<dbReference type="AlphaFoldDB" id="A0A517LWD6"/>
<dbReference type="Proteomes" id="UP000319557">
    <property type="component" value="Chromosome"/>
</dbReference>
<evidence type="ECO:0000313" key="3">
    <source>
        <dbReference type="Proteomes" id="UP000319557"/>
    </source>
</evidence>
<accession>A0A517LWD6</accession>
<sequence>MNISTVETQGPSATSAKVNDEILLVQLSDGRAISVPLAWYPRLVHGTIAERNRWRLIGNGRGLHWPDLDEDISVDNLLSGKPSGESQGSLKRWLEMRSHGKNGNN</sequence>
<dbReference type="KEGG" id="ruv:EC9_11130"/>
<feature type="region of interest" description="Disordered" evidence="1">
    <location>
        <begin position="79"/>
        <end position="105"/>
    </location>
</feature>
<keyword evidence="3" id="KW-1185">Reference proteome</keyword>
<evidence type="ECO:0000313" key="2">
    <source>
        <dbReference type="EMBL" id="QDS86938.1"/>
    </source>
</evidence>
<evidence type="ECO:0008006" key="4">
    <source>
        <dbReference type="Google" id="ProtNLM"/>
    </source>
</evidence>